<dbReference type="Proteomes" id="UP001463665">
    <property type="component" value="Chromosome"/>
</dbReference>
<name>A0AAU6WU39_9FLAO</name>
<organism evidence="2 3">
    <name type="scientific">Chryseobacterium endophyticum</name>
    <dbReference type="NCBI Taxonomy" id="1854762"/>
    <lineage>
        <taxon>Bacteria</taxon>
        <taxon>Pseudomonadati</taxon>
        <taxon>Bacteroidota</taxon>
        <taxon>Flavobacteriia</taxon>
        <taxon>Flavobacteriales</taxon>
        <taxon>Weeksellaceae</taxon>
        <taxon>Chryseobacterium group</taxon>
        <taxon>Chryseobacterium</taxon>
    </lineage>
</organism>
<feature type="chain" id="PRO_5043459032" evidence="1">
    <location>
        <begin position="19"/>
        <end position="283"/>
    </location>
</feature>
<dbReference type="RefSeq" id="WP_294240882.1">
    <property type="nucleotide sequence ID" value="NZ_CP154834.1"/>
</dbReference>
<evidence type="ECO:0000256" key="1">
    <source>
        <dbReference type="SAM" id="SignalP"/>
    </source>
</evidence>
<protein>
    <submittedName>
        <fullName evidence="2">Uncharacterized protein</fullName>
    </submittedName>
</protein>
<dbReference type="AlphaFoldDB" id="A0AAU6WU39"/>
<keyword evidence="1" id="KW-0732">Signal</keyword>
<sequence>MKKITLLTLLPLSAVLYSQVGINNNLPKATLDITAKTTDGSKPEGIIAPRLTGDQIKSADAQYGSDQKGAIVYALAAVSAASTKTANITAEGYYFFDGNLWKAVGSGIGDNLGNHSATQDLAMNNFAIQLGAAGGNSNKIVYNATIDGPVITGNAGGVLGTQSGGVAKNVLTWNSAGSVEVNGNSTNAVSYNAGTGVNIDYVSSNLAYTTANAGNTFNLTGIKDGGTYSLAVKGTVSGTASFTAPSGFTVKYANSRPSTSGKETVYTFVVIGSTVYVYMSAGF</sequence>
<keyword evidence="3" id="KW-1185">Reference proteome</keyword>
<dbReference type="EMBL" id="CP154834">
    <property type="protein sequence ID" value="XAO76138.1"/>
    <property type="molecule type" value="Genomic_DNA"/>
</dbReference>
<accession>A0AAU6WU39</accession>
<evidence type="ECO:0000313" key="2">
    <source>
        <dbReference type="EMBL" id="XAO76138.1"/>
    </source>
</evidence>
<reference evidence="2 3" key="1">
    <citation type="submission" date="2024-04" db="EMBL/GenBank/DDBJ databases">
        <title>Genome sequencing and assembly of rice foliar adapted Chryseobacterium endophyticum OsEnb-ALM-A6.</title>
        <authorList>
            <person name="Kumar S."/>
            <person name="Javed M."/>
            <person name="Chouhan V."/>
            <person name="Charishma K."/>
            <person name="Patel A."/>
            <person name="Kumar M."/>
            <person name="Sahu K.P."/>
            <person name="Kumar A."/>
        </authorList>
    </citation>
    <scope>NUCLEOTIDE SEQUENCE [LARGE SCALE GENOMIC DNA]</scope>
    <source>
        <strain evidence="2 3">OsEnb-ALM-A6</strain>
    </source>
</reference>
<evidence type="ECO:0000313" key="3">
    <source>
        <dbReference type="Proteomes" id="UP001463665"/>
    </source>
</evidence>
<feature type="signal peptide" evidence="1">
    <location>
        <begin position="1"/>
        <end position="18"/>
    </location>
</feature>
<gene>
    <name evidence="2" type="ORF">AAFP95_10240</name>
</gene>
<proteinExistence type="predicted"/>